<dbReference type="SUPFAM" id="SSF52172">
    <property type="entry name" value="CheY-like"/>
    <property type="match status" value="1"/>
</dbReference>
<dbReference type="InterPro" id="IPR016032">
    <property type="entry name" value="Sig_transdc_resp-reg_C-effctor"/>
</dbReference>
<dbReference type="GO" id="GO:0000160">
    <property type="term" value="P:phosphorelay signal transduction system"/>
    <property type="evidence" value="ECO:0007669"/>
    <property type="project" value="InterPro"/>
</dbReference>
<evidence type="ECO:0000256" key="2">
    <source>
        <dbReference type="ARBA" id="ARBA00023125"/>
    </source>
</evidence>
<evidence type="ECO:0000256" key="3">
    <source>
        <dbReference type="PROSITE-ProRule" id="PRU00169"/>
    </source>
</evidence>
<dbReference type="SUPFAM" id="SSF46894">
    <property type="entry name" value="C-terminal effector domain of the bipartite response regulators"/>
    <property type="match status" value="1"/>
</dbReference>
<dbReference type="PROSITE" id="PS50043">
    <property type="entry name" value="HTH_LUXR_2"/>
    <property type="match status" value="1"/>
</dbReference>
<dbReference type="Proteomes" id="UP000652681">
    <property type="component" value="Unassembled WGS sequence"/>
</dbReference>
<dbReference type="Gene3D" id="3.40.50.2300">
    <property type="match status" value="1"/>
</dbReference>
<evidence type="ECO:0000259" key="4">
    <source>
        <dbReference type="PROSITE" id="PS50043"/>
    </source>
</evidence>
<keyword evidence="2" id="KW-0238">DNA-binding</keyword>
<organism evidence="6 7">
    <name type="scientific">Taishania pollutisoli</name>
    <dbReference type="NCBI Taxonomy" id="2766479"/>
    <lineage>
        <taxon>Bacteria</taxon>
        <taxon>Pseudomonadati</taxon>
        <taxon>Bacteroidota</taxon>
        <taxon>Flavobacteriia</taxon>
        <taxon>Flavobacteriales</taxon>
        <taxon>Crocinitomicaceae</taxon>
        <taxon>Taishania</taxon>
    </lineage>
</organism>
<dbReference type="SMART" id="SM00421">
    <property type="entry name" value="HTH_LUXR"/>
    <property type="match status" value="1"/>
</dbReference>
<feature type="domain" description="Response regulatory" evidence="5">
    <location>
        <begin position="6"/>
        <end position="129"/>
    </location>
</feature>
<dbReference type="InterPro" id="IPR011006">
    <property type="entry name" value="CheY-like_superfamily"/>
</dbReference>
<dbReference type="GO" id="GO:0003677">
    <property type="term" value="F:DNA binding"/>
    <property type="evidence" value="ECO:0007669"/>
    <property type="project" value="UniProtKB-KW"/>
</dbReference>
<dbReference type="AlphaFoldDB" id="A0A8J6P9L4"/>
<name>A0A8J6P9L4_9FLAO</name>
<comment type="caution">
    <text evidence="6">The sequence shown here is derived from an EMBL/GenBank/DDBJ whole genome shotgun (WGS) entry which is preliminary data.</text>
</comment>
<feature type="modified residue" description="4-aspartylphosphate" evidence="3">
    <location>
        <position position="59"/>
    </location>
</feature>
<dbReference type="Pfam" id="PF00072">
    <property type="entry name" value="Response_reg"/>
    <property type="match status" value="1"/>
</dbReference>
<dbReference type="CDD" id="cd17535">
    <property type="entry name" value="REC_NarL-like"/>
    <property type="match status" value="1"/>
</dbReference>
<evidence type="ECO:0000259" key="5">
    <source>
        <dbReference type="PROSITE" id="PS50110"/>
    </source>
</evidence>
<dbReference type="RefSeq" id="WP_163491752.1">
    <property type="nucleotide sequence ID" value="NZ_JACVEL010000006.1"/>
</dbReference>
<proteinExistence type="predicted"/>
<dbReference type="InterPro" id="IPR000792">
    <property type="entry name" value="Tscrpt_reg_LuxR_C"/>
</dbReference>
<dbReference type="PANTHER" id="PTHR43214:SF43">
    <property type="entry name" value="TWO-COMPONENT RESPONSE REGULATOR"/>
    <property type="match status" value="1"/>
</dbReference>
<reference evidence="6" key="1">
    <citation type="submission" date="2020-09" db="EMBL/GenBank/DDBJ databases">
        <title>Taishania pollutisoli gen. nov., sp. nov., Isolated from Tetrabromobisphenol A-Contaminated Soil.</title>
        <authorList>
            <person name="Chen Q."/>
        </authorList>
    </citation>
    <scope>NUCLEOTIDE SEQUENCE</scope>
    <source>
        <strain evidence="6">CZZ-1</strain>
    </source>
</reference>
<dbReference type="InterPro" id="IPR001789">
    <property type="entry name" value="Sig_transdc_resp-reg_receiver"/>
</dbReference>
<dbReference type="PROSITE" id="PS50110">
    <property type="entry name" value="RESPONSE_REGULATORY"/>
    <property type="match status" value="1"/>
</dbReference>
<dbReference type="EMBL" id="JACVEL010000006">
    <property type="protein sequence ID" value="MBC9812766.1"/>
    <property type="molecule type" value="Genomic_DNA"/>
</dbReference>
<gene>
    <name evidence="6" type="ORF">H9Y05_09810</name>
</gene>
<dbReference type="PRINTS" id="PR00038">
    <property type="entry name" value="HTHLUXR"/>
</dbReference>
<dbReference type="InterPro" id="IPR039420">
    <property type="entry name" value="WalR-like"/>
</dbReference>
<keyword evidence="1 3" id="KW-0597">Phosphoprotein</keyword>
<sequence>MKKKITIGLVEDQLLFRNGIHAILSGWEDLEVIYESGDGYSVIESLQKSARIPDVMLVDLSLPPNGDKPYSGEQLTIDLADCFPEVKVLILSAHQDEKFIARLIEIGAHGYLVKDSDPVEVYQAITTVYEKGAYINHMTLMAIQRNIGKRTQSILQPTSDLTSRELEVLGLVCQQYTAEEIGEKLFISVKTVNGHRANLLLKTGSRNVAGLVMYALRNELVKF</sequence>
<evidence type="ECO:0000313" key="7">
    <source>
        <dbReference type="Proteomes" id="UP000652681"/>
    </source>
</evidence>
<protein>
    <submittedName>
        <fullName evidence="6">Response regulator transcription factor</fullName>
    </submittedName>
</protein>
<keyword evidence="7" id="KW-1185">Reference proteome</keyword>
<dbReference type="InterPro" id="IPR058245">
    <property type="entry name" value="NreC/VraR/RcsB-like_REC"/>
</dbReference>
<evidence type="ECO:0000256" key="1">
    <source>
        <dbReference type="ARBA" id="ARBA00022553"/>
    </source>
</evidence>
<dbReference type="Pfam" id="PF00196">
    <property type="entry name" value="GerE"/>
    <property type="match status" value="1"/>
</dbReference>
<dbReference type="SMART" id="SM00448">
    <property type="entry name" value="REC"/>
    <property type="match status" value="1"/>
</dbReference>
<dbReference type="CDD" id="cd06170">
    <property type="entry name" value="LuxR_C_like"/>
    <property type="match status" value="1"/>
</dbReference>
<dbReference type="GO" id="GO:0006355">
    <property type="term" value="P:regulation of DNA-templated transcription"/>
    <property type="evidence" value="ECO:0007669"/>
    <property type="project" value="InterPro"/>
</dbReference>
<dbReference type="PANTHER" id="PTHR43214">
    <property type="entry name" value="TWO-COMPONENT RESPONSE REGULATOR"/>
    <property type="match status" value="1"/>
</dbReference>
<feature type="domain" description="HTH luxR-type" evidence="4">
    <location>
        <begin position="154"/>
        <end position="219"/>
    </location>
</feature>
<evidence type="ECO:0000313" key="6">
    <source>
        <dbReference type="EMBL" id="MBC9812766.1"/>
    </source>
</evidence>
<accession>A0A8J6P9L4</accession>